<dbReference type="RefSeq" id="WP_161353731.1">
    <property type="nucleotide sequence ID" value="NZ_WTUX01000022.1"/>
</dbReference>
<dbReference type="EMBL" id="WTUX01000022">
    <property type="protein sequence ID" value="MZR15319.1"/>
    <property type="molecule type" value="Genomic_DNA"/>
</dbReference>
<dbReference type="Proteomes" id="UP000467322">
    <property type="component" value="Unassembled WGS sequence"/>
</dbReference>
<evidence type="ECO:0000256" key="4">
    <source>
        <dbReference type="ARBA" id="ARBA00023163"/>
    </source>
</evidence>
<dbReference type="GO" id="GO:0005829">
    <property type="term" value="C:cytosol"/>
    <property type="evidence" value="ECO:0007669"/>
    <property type="project" value="TreeGrafter"/>
</dbReference>
<dbReference type="InterPro" id="IPR050950">
    <property type="entry name" value="HTH-type_LysR_regulators"/>
</dbReference>
<protein>
    <submittedName>
        <fullName evidence="6">LysR family transcriptional regulator</fullName>
    </submittedName>
</protein>
<dbReference type="InterPro" id="IPR036388">
    <property type="entry name" value="WH-like_DNA-bd_sf"/>
</dbReference>
<gene>
    <name evidence="6" type="ORF">GQE99_20055</name>
</gene>
<keyword evidence="4" id="KW-0804">Transcription</keyword>
<dbReference type="Pfam" id="PF00126">
    <property type="entry name" value="HTH_1"/>
    <property type="match status" value="2"/>
</dbReference>
<sequence>MERPLPVLSARHVRVIRALSEHRRLSDAAESAAMSQPAFSRTLHDAEARLGVTLFQRGWSGSEPTAMGDIVIEQCRRITLDLEAVERGPLRHDGPLRLPNLARWRHLRAVAAVVRHGSVSAAARALGVSQPSVSQALGDVAGYVTPELFIRRKVGMEPTEAARALAALWDRVVATLADIPALLAETGDALVGRVSVGMLPFSGQGLVLEAFGEITRTHPHVHLVAVPGGYDTLVEALRRGEIDLIIGVLRDPSPFPEMVEEHLYHEDYMMIARADHPVHHSRPGMEELAGEQWIVAPHGTPIRAFFDRMFRAAGTIPPAQSAEMFSFSNAEQMIAASRSIALLCYGRSGLRRLPPELRPVDIRLPGSRVSIGVTRYGEEPPTEAVAEFLRLLRARVREAGEE</sequence>
<dbReference type="Gene3D" id="3.40.190.10">
    <property type="entry name" value="Periplasmic binding protein-like II"/>
    <property type="match status" value="2"/>
</dbReference>
<dbReference type="SUPFAM" id="SSF46785">
    <property type="entry name" value="Winged helix' DNA-binding domain"/>
    <property type="match status" value="2"/>
</dbReference>
<keyword evidence="2" id="KW-0805">Transcription regulation</keyword>
<dbReference type="PROSITE" id="PS50931">
    <property type="entry name" value="HTH_LYSR"/>
    <property type="match status" value="2"/>
</dbReference>
<dbReference type="PANTHER" id="PTHR30419">
    <property type="entry name" value="HTH-TYPE TRANSCRIPTIONAL REGULATOR YBHD"/>
    <property type="match status" value="1"/>
</dbReference>
<evidence type="ECO:0000313" key="7">
    <source>
        <dbReference type="Proteomes" id="UP000467322"/>
    </source>
</evidence>
<name>A0A845M833_9RHOB</name>
<evidence type="ECO:0000256" key="2">
    <source>
        <dbReference type="ARBA" id="ARBA00023015"/>
    </source>
</evidence>
<dbReference type="InterPro" id="IPR036390">
    <property type="entry name" value="WH_DNA-bd_sf"/>
</dbReference>
<proteinExistence type="inferred from homology"/>
<dbReference type="PANTHER" id="PTHR30419:SF8">
    <property type="entry name" value="NITROGEN ASSIMILATION TRANSCRIPTIONAL ACTIVATOR-RELATED"/>
    <property type="match status" value="1"/>
</dbReference>
<dbReference type="SUPFAM" id="SSF53850">
    <property type="entry name" value="Periplasmic binding protein-like II"/>
    <property type="match status" value="1"/>
</dbReference>
<evidence type="ECO:0000313" key="6">
    <source>
        <dbReference type="EMBL" id="MZR15319.1"/>
    </source>
</evidence>
<keyword evidence="3" id="KW-0238">DNA-binding</keyword>
<comment type="caution">
    <text evidence="6">The sequence shown here is derived from an EMBL/GenBank/DDBJ whole genome shotgun (WGS) entry which is preliminary data.</text>
</comment>
<evidence type="ECO:0000256" key="1">
    <source>
        <dbReference type="ARBA" id="ARBA00009437"/>
    </source>
</evidence>
<accession>A0A845M833</accession>
<evidence type="ECO:0000259" key="5">
    <source>
        <dbReference type="PROSITE" id="PS50931"/>
    </source>
</evidence>
<keyword evidence="7" id="KW-1185">Reference proteome</keyword>
<feature type="domain" description="HTH lysR-type" evidence="5">
    <location>
        <begin position="104"/>
        <end position="159"/>
    </location>
</feature>
<dbReference type="GO" id="GO:0003700">
    <property type="term" value="F:DNA-binding transcription factor activity"/>
    <property type="evidence" value="ECO:0007669"/>
    <property type="project" value="InterPro"/>
</dbReference>
<dbReference type="Gene3D" id="1.10.10.10">
    <property type="entry name" value="Winged helix-like DNA-binding domain superfamily/Winged helix DNA-binding domain"/>
    <property type="match status" value="2"/>
</dbReference>
<evidence type="ECO:0000256" key="3">
    <source>
        <dbReference type="ARBA" id="ARBA00023125"/>
    </source>
</evidence>
<feature type="domain" description="HTH lysR-type" evidence="5">
    <location>
        <begin position="8"/>
        <end position="65"/>
    </location>
</feature>
<dbReference type="InterPro" id="IPR000847">
    <property type="entry name" value="LysR_HTH_N"/>
</dbReference>
<dbReference type="InterPro" id="IPR005119">
    <property type="entry name" value="LysR_subst-bd"/>
</dbReference>
<dbReference type="AlphaFoldDB" id="A0A845M833"/>
<dbReference type="Pfam" id="PF03466">
    <property type="entry name" value="LysR_substrate"/>
    <property type="match status" value="1"/>
</dbReference>
<organism evidence="6 7">
    <name type="scientific">Maritimibacter harenae</name>
    <dbReference type="NCBI Taxonomy" id="2606218"/>
    <lineage>
        <taxon>Bacteria</taxon>
        <taxon>Pseudomonadati</taxon>
        <taxon>Pseudomonadota</taxon>
        <taxon>Alphaproteobacteria</taxon>
        <taxon>Rhodobacterales</taxon>
        <taxon>Roseobacteraceae</taxon>
        <taxon>Maritimibacter</taxon>
    </lineage>
</organism>
<dbReference type="GO" id="GO:0003677">
    <property type="term" value="F:DNA binding"/>
    <property type="evidence" value="ECO:0007669"/>
    <property type="project" value="UniProtKB-KW"/>
</dbReference>
<comment type="similarity">
    <text evidence="1">Belongs to the LysR transcriptional regulatory family.</text>
</comment>
<reference evidence="6 7" key="1">
    <citation type="submission" date="2019-12" db="EMBL/GenBank/DDBJ databases">
        <title>Maritimibacter sp. nov. sp. isolated from sea sand.</title>
        <authorList>
            <person name="Kim J."/>
            <person name="Jeong S.E."/>
            <person name="Jung H.S."/>
            <person name="Jeon C.O."/>
        </authorList>
    </citation>
    <scope>NUCLEOTIDE SEQUENCE [LARGE SCALE GENOMIC DNA]</scope>
    <source>
        <strain evidence="6 7">DP07</strain>
    </source>
</reference>